<feature type="region of interest" description="Disordered" evidence="1">
    <location>
        <begin position="626"/>
        <end position="664"/>
    </location>
</feature>
<keyword evidence="4" id="KW-1185">Reference proteome</keyword>
<dbReference type="Proteomes" id="UP000315496">
    <property type="component" value="Chromosome 1"/>
</dbReference>
<evidence type="ECO:0000313" key="4">
    <source>
        <dbReference type="Proteomes" id="UP000315496"/>
    </source>
</evidence>
<feature type="transmembrane region" description="Helical" evidence="2">
    <location>
        <begin position="367"/>
        <end position="395"/>
    </location>
</feature>
<evidence type="ECO:0000256" key="1">
    <source>
        <dbReference type="SAM" id="MobiDB-lite"/>
    </source>
</evidence>
<feature type="compositionally biased region" description="Polar residues" evidence="1">
    <location>
        <begin position="627"/>
        <end position="650"/>
    </location>
</feature>
<feature type="transmembrane region" description="Helical" evidence="2">
    <location>
        <begin position="185"/>
        <end position="207"/>
    </location>
</feature>
<keyword evidence="2" id="KW-1133">Transmembrane helix</keyword>
<protein>
    <submittedName>
        <fullName evidence="3">Uncharacterized protein</fullName>
    </submittedName>
</protein>
<feature type="transmembrane region" description="Helical" evidence="2">
    <location>
        <begin position="54"/>
        <end position="74"/>
    </location>
</feature>
<feature type="transmembrane region" description="Helical" evidence="2">
    <location>
        <begin position="495"/>
        <end position="517"/>
    </location>
</feature>
<feature type="transmembrane region" description="Helical" evidence="2">
    <location>
        <begin position="529"/>
        <end position="551"/>
    </location>
</feature>
<evidence type="ECO:0000256" key="2">
    <source>
        <dbReference type="SAM" id="Phobius"/>
    </source>
</evidence>
<dbReference type="OrthoDB" id="10257552at2759"/>
<organism evidence="3 4">
    <name type="scientific">Giardia muris</name>
    <dbReference type="NCBI Taxonomy" id="5742"/>
    <lineage>
        <taxon>Eukaryota</taxon>
        <taxon>Metamonada</taxon>
        <taxon>Diplomonadida</taxon>
        <taxon>Hexamitidae</taxon>
        <taxon>Giardiinae</taxon>
        <taxon>Giardia</taxon>
    </lineage>
</organism>
<evidence type="ECO:0000313" key="3">
    <source>
        <dbReference type="EMBL" id="TNJ29977.1"/>
    </source>
</evidence>
<accession>A0A4Z1T9U8</accession>
<feature type="transmembrane region" description="Helical" evidence="2">
    <location>
        <begin position="81"/>
        <end position="101"/>
    </location>
</feature>
<dbReference type="VEuPathDB" id="GiardiaDB:GMRT_13557"/>
<dbReference type="EMBL" id="VDLU01000001">
    <property type="protein sequence ID" value="TNJ29977.1"/>
    <property type="molecule type" value="Genomic_DNA"/>
</dbReference>
<feature type="transmembrane region" description="Helical" evidence="2">
    <location>
        <begin position="145"/>
        <end position="165"/>
    </location>
</feature>
<keyword evidence="2" id="KW-0812">Transmembrane</keyword>
<feature type="transmembrane region" description="Helical" evidence="2">
    <location>
        <begin position="456"/>
        <end position="474"/>
    </location>
</feature>
<name>A0A4Z1T9U8_GIAMU</name>
<sequence>MPGILPSIRVYKRVGEHVHPLGIFFAWLTVAIDIFFPLALVQTTVWVTGHHPNIPYAHAGFGAAIGGILLAKYLVFPLRGLVTMSLVLSAIPALICGIVAVSNPSSAEGAAWGSIIFGGLGMGARQSSLLITMIDVKTSQAGSRVGFVLAIPFVITGFLLMNTILLEENNMNASSSATTSTNMVMSHLLLFYGIWLSFAALLDSILLRVSKEVRSPEKVPAFRVDSGSAASTVILPSNIRGFKVGNEYVGNYMGTTSANIHTSYPYTPSDVSEAATNTHAVLASSMDGPFMVGVHSINTLQNLAFVSSQHDITFQTFVRASKHLLPFTIVAYCFLYASSTLFVIQFALLKLPTISFLSLNRTSNIGYILGCMASMVLFLAYGALEYFAGALCHDLSRLYASRPPDYPGSTIPSKNFITALLIAIFGGLSLFLPQVIVSAICNGLDCTASAASNIGYLVWFFMLIGLFLVMIQLAQSVLHVLHYAECLRARYSRSLIRVLSLSMTICVPVFQLLMFDLARIEYLKNHPSIHSLVITIVCIVFNAIGNLFLLLSKAHGGVATLELEEPTPKLVRKPFTGYQPLARAESNRGCNIEGDSSSIAAIGCISEVKSAVPSSPVSRYQRATIDETPTSSMHTTPQIEQTPKTNTIVHPQSLREQSHTEHDP</sequence>
<reference evidence="3 4" key="1">
    <citation type="submission" date="2019-05" db="EMBL/GenBank/DDBJ databases">
        <title>The compact genome of Giardia muris reveals important steps in the evolution of intestinal protozoan parasites.</title>
        <authorList>
            <person name="Xu F."/>
            <person name="Jimenez-Gonzalez A."/>
            <person name="Einarsson E."/>
            <person name="Astvaldsson A."/>
            <person name="Peirasmaki D."/>
            <person name="Eckmann L."/>
            <person name="Andersson J.O."/>
            <person name="Svard S.G."/>
            <person name="Jerlstrom-Hultqvist J."/>
        </authorList>
    </citation>
    <scope>NUCLEOTIDE SEQUENCE [LARGE SCALE GENOMIC DNA]</scope>
    <source>
        <strain evidence="3 4">Roberts-Thomson</strain>
    </source>
</reference>
<feature type="transmembrane region" description="Helical" evidence="2">
    <location>
        <begin position="107"/>
        <end position="124"/>
    </location>
</feature>
<feature type="transmembrane region" description="Helical" evidence="2">
    <location>
        <begin position="324"/>
        <end position="347"/>
    </location>
</feature>
<keyword evidence="2" id="KW-0472">Membrane</keyword>
<comment type="caution">
    <text evidence="3">The sequence shown here is derived from an EMBL/GenBank/DDBJ whole genome shotgun (WGS) entry which is preliminary data.</text>
</comment>
<dbReference type="AlphaFoldDB" id="A0A4Z1T9U8"/>
<feature type="transmembrane region" description="Helical" evidence="2">
    <location>
        <begin position="21"/>
        <end position="42"/>
    </location>
</feature>
<feature type="transmembrane region" description="Helical" evidence="2">
    <location>
        <begin position="416"/>
        <end position="436"/>
    </location>
</feature>
<proteinExistence type="predicted"/>
<gene>
    <name evidence="3" type="ORF">GMRT_13557</name>
</gene>